<accession>A0A547Q6B1</accession>
<dbReference type="GO" id="GO:0016788">
    <property type="term" value="F:hydrolase activity, acting on ester bonds"/>
    <property type="evidence" value="ECO:0007669"/>
    <property type="project" value="UniProtKB-ARBA"/>
</dbReference>
<evidence type="ECO:0000313" key="2">
    <source>
        <dbReference type="Proteomes" id="UP000318590"/>
    </source>
</evidence>
<proteinExistence type="predicted"/>
<sequence>MSLTSDANQTYAANVPPKKTDILNLFSQIDTRFSTERQDREQAINALAANLGDGRIQRLTTANIGAVTPATGVDGLMVLTSTDASLWAPMTAAPAEPDDSTKTDATGKWWKRVFWAQETAGDIAAEIANRIAEDTALDGQIRAGTARGPGLVLDIEGGQLSLAGLPIKSESFTTKGAAPRLALTEATGLVPAETVAFGRSWSARLGAHALWPVSPGTAWNTGVGALTPAKMTMAPSAAAPLAIGDTPHDLTTTTGEDKASRHLTLTDVDFIAGQWVQMDTVVTMTDAKAVGMRCLTSGFTNPEGTSVDRAIVMVDPASGDFVSGPPGFASIHIQPQVTPLGGDSYHIRFAFRAIGSGTGGFALQFDRTLRNDYRGNFLLGQTPATVHHLSVQVTPTPYGPPVGIVAPGTDVESVDAQLDLSGLKLDGDFVISALLDVAPGFAAADIGNRNLLKLGGQSFNLGTGLQVSGRTPQVIVNDQKITVPNLYSGPIDLVIHYLGGTLSIVLGGRLVHQSARSIRLAGDMGTLRIYPGVGLSRLRLERTPAHIAAYQRGSDAPAGGQAVEVFGSGSGTHMTVNAAGEIGGRFTREVLRDILWAERFRTGIPESAMAITPRTDGAVDFLDATWSEIHRAFRKLPGGLPTITQPGARPLSLILARGQSLAFGYPYGNPVYWPATPFFVDIDGNGANSVFGNSSYGGISSGLISPQISPARMGVAYPFTHRYVREMAQIDPKFPTVISRTVAQSGASIEELWASFMADPSTSIQWQHVLNTFESARAAADRFGFTLDMPVFIWMQGHANRSDLPSAYLAKLAQARNVDLRGLLDTYMDDPADPLWVMVQSGGATESSALDMHYQVKLAQIRYGTETPNTVLATSLANHRITLADDNVHPDAVSTTWFSEMCAEAARAVQQGEKWNIGKPEVTLSGNQLVVDYDGWLRPDERLIIAPDPYGGIGINEGMGFEIVPILDSSTEHLPARYSLPPGTAPAQVTNVAVAPSGRAYILTLDQLPTGPFALFHAWQRANLKGTASPNWCAHRTRLRTDWRKPSMILPDVDLERWLPSDIIDSTEFLT</sequence>
<name>A0A547Q6B1_9RHOB</name>
<dbReference type="InterPro" id="IPR036514">
    <property type="entry name" value="SGNH_hydro_sf"/>
</dbReference>
<protein>
    <recommendedName>
        <fullName evidence="3">Sialate O-acetylesterase domain-containing protein</fullName>
    </recommendedName>
</protein>
<dbReference type="Proteomes" id="UP000318590">
    <property type="component" value="Unassembled WGS sequence"/>
</dbReference>
<dbReference type="AlphaFoldDB" id="A0A547Q6B1"/>
<organism evidence="1 2">
    <name type="scientific">Palleronia caenipelagi</name>
    <dbReference type="NCBI Taxonomy" id="2489174"/>
    <lineage>
        <taxon>Bacteria</taxon>
        <taxon>Pseudomonadati</taxon>
        <taxon>Pseudomonadota</taxon>
        <taxon>Alphaproteobacteria</taxon>
        <taxon>Rhodobacterales</taxon>
        <taxon>Roseobacteraceae</taxon>
        <taxon>Palleronia</taxon>
    </lineage>
</organism>
<keyword evidence="2" id="KW-1185">Reference proteome</keyword>
<dbReference type="SUPFAM" id="SSF52266">
    <property type="entry name" value="SGNH hydrolase"/>
    <property type="match status" value="1"/>
</dbReference>
<dbReference type="Gene3D" id="3.40.50.1110">
    <property type="entry name" value="SGNH hydrolase"/>
    <property type="match status" value="1"/>
</dbReference>
<evidence type="ECO:0000313" key="1">
    <source>
        <dbReference type="EMBL" id="TRD21918.1"/>
    </source>
</evidence>
<dbReference type="RefSeq" id="WP_142834223.1">
    <property type="nucleotide sequence ID" value="NZ_VFSV01000009.1"/>
</dbReference>
<dbReference type="EMBL" id="VFSV01000009">
    <property type="protein sequence ID" value="TRD21918.1"/>
    <property type="molecule type" value="Genomic_DNA"/>
</dbReference>
<gene>
    <name evidence="1" type="ORF">FEV53_07665</name>
</gene>
<comment type="caution">
    <text evidence="1">The sequence shown here is derived from an EMBL/GenBank/DDBJ whole genome shotgun (WGS) entry which is preliminary data.</text>
</comment>
<evidence type="ECO:0008006" key="3">
    <source>
        <dbReference type="Google" id="ProtNLM"/>
    </source>
</evidence>
<dbReference type="OrthoDB" id="7470170at2"/>
<reference evidence="1 2" key="1">
    <citation type="submission" date="2019-06" db="EMBL/GenBank/DDBJ databases">
        <title>Paenimaribius caenipelagi gen. nov., sp. nov., isolated from a tidal flat.</title>
        <authorList>
            <person name="Yoon J.-H."/>
        </authorList>
    </citation>
    <scope>NUCLEOTIDE SEQUENCE [LARGE SCALE GENOMIC DNA]</scope>
    <source>
        <strain evidence="1 2">JBTF-M29</strain>
    </source>
</reference>